<dbReference type="RefSeq" id="XP_056476399.1">
    <property type="nucleotide sequence ID" value="XM_056616042.1"/>
</dbReference>
<comment type="similarity">
    <text evidence="1">Belongs to the PAL/histidase family.</text>
</comment>
<dbReference type="PANTHER" id="PTHR10362">
    <property type="entry name" value="HISTIDINE AMMONIA-LYASE"/>
    <property type="match status" value="1"/>
</dbReference>
<dbReference type="GO" id="GO:0003824">
    <property type="term" value="F:catalytic activity"/>
    <property type="evidence" value="ECO:0007669"/>
    <property type="project" value="InterPro"/>
</dbReference>
<dbReference type="AlphaFoldDB" id="A0A9W9KE41"/>
<keyword evidence="3" id="KW-1185">Reference proteome</keyword>
<dbReference type="Pfam" id="PF00221">
    <property type="entry name" value="Lyase_aromatic"/>
    <property type="match status" value="2"/>
</dbReference>
<dbReference type="SUPFAM" id="SSF48557">
    <property type="entry name" value="L-aspartase-like"/>
    <property type="match status" value="1"/>
</dbReference>
<dbReference type="InterPro" id="IPR001106">
    <property type="entry name" value="Aromatic_Lyase"/>
</dbReference>
<name>A0A9W9KE41_9EURO</name>
<proteinExistence type="inferred from homology"/>
<dbReference type="Gene3D" id="1.20.200.10">
    <property type="entry name" value="Fumarase/aspartase (Central domain)"/>
    <property type="match status" value="1"/>
</dbReference>
<evidence type="ECO:0000256" key="1">
    <source>
        <dbReference type="ARBA" id="ARBA00007238"/>
    </source>
</evidence>
<dbReference type="Proteomes" id="UP001149074">
    <property type="component" value="Unassembled WGS sequence"/>
</dbReference>
<dbReference type="Gene3D" id="1.10.275.10">
    <property type="entry name" value="Fumarase/aspartase (N-terminal domain)"/>
    <property type="match status" value="1"/>
</dbReference>
<dbReference type="InterPro" id="IPR008948">
    <property type="entry name" value="L-Aspartase-like"/>
</dbReference>
<dbReference type="OrthoDB" id="10051290at2759"/>
<reference evidence="2" key="1">
    <citation type="submission" date="2022-11" db="EMBL/GenBank/DDBJ databases">
        <authorList>
            <person name="Petersen C."/>
        </authorList>
    </citation>
    <scope>NUCLEOTIDE SEQUENCE</scope>
    <source>
        <strain evidence="2">IBT 30761</strain>
    </source>
</reference>
<evidence type="ECO:0000313" key="3">
    <source>
        <dbReference type="Proteomes" id="UP001149074"/>
    </source>
</evidence>
<protein>
    <submittedName>
        <fullName evidence="2">Phenylalanine aminomutase (L-beta-phenylalanine forming)</fullName>
    </submittedName>
</protein>
<sequence>MSNHLSMTKSDWQVITSEKIPTDGIILTGEEGSLRLAHVVAIASMDINFEIGGFGQASPGHISASGDLSPLAYVAGLIEGNPDTFVQIDGRDTNQQPQVASASDALKDLNITPVRLQVKEALGIMNGTTPSAAAALALYDASNLAILTRVLTAMSTEALYGTEDNYHEFIAQCRPHPGKIEAASLVQDRYALRTASQWIGPVLEDLVAASRQANTELNSTTDNTLIDVTSDRFHHVETSRQAPLPL</sequence>
<dbReference type="GeneID" id="81355021"/>
<gene>
    <name evidence="2" type="ORF">N7532_003548</name>
</gene>
<accession>A0A9W9KE41</accession>
<reference evidence="2" key="2">
    <citation type="journal article" date="2023" name="IMA Fungus">
        <title>Comparative genomic study of the Penicillium genus elucidates a diverse pangenome and 15 lateral gene transfer events.</title>
        <authorList>
            <person name="Petersen C."/>
            <person name="Sorensen T."/>
            <person name="Nielsen M.R."/>
            <person name="Sondergaard T.E."/>
            <person name="Sorensen J.L."/>
            <person name="Fitzpatrick D.A."/>
            <person name="Frisvad J.C."/>
            <person name="Nielsen K.L."/>
        </authorList>
    </citation>
    <scope>NUCLEOTIDE SEQUENCE</scope>
    <source>
        <strain evidence="2">IBT 30761</strain>
    </source>
</reference>
<dbReference type="InterPro" id="IPR024083">
    <property type="entry name" value="Fumarase/histidase_N"/>
</dbReference>
<evidence type="ECO:0000313" key="2">
    <source>
        <dbReference type="EMBL" id="KAJ5103019.1"/>
    </source>
</evidence>
<organism evidence="2 3">
    <name type="scientific">Penicillium argentinense</name>
    <dbReference type="NCBI Taxonomy" id="1131581"/>
    <lineage>
        <taxon>Eukaryota</taxon>
        <taxon>Fungi</taxon>
        <taxon>Dikarya</taxon>
        <taxon>Ascomycota</taxon>
        <taxon>Pezizomycotina</taxon>
        <taxon>Eurotiomycetes</taxon>
        <taxon>Eurotiomycetidae</taxon>
        <taxon>Eurotiales</taxon>
        <taxon>Aspergillaceae</taxon>
        <taxon>Penicillium</taxon>
    </lineage>
</organism>
<dbReference type="EMBL" id="JAPQKI010000004">
    <property type="protein sequence ID" value="KAJ5103019.1"/>
    <property type="molecule type" value="Genomic_DNA"/>
</dbReference>
<comment type="caution">
    <text evidence="2">The sequence shown here is derived from an EMBL/GenBank/DDBJ whole genome shotgun (WGS) entry which is preliminary data.</text>
</comment>